<keyword evidence="3" id="KW-1185">Reference proteome</keyword>
<dbReference type="OrthoDB" id="9811476at2"/>
<protein>
    <submittedName>
        <fullName evidence="2">Uncharacterized protein</fullName>
    </submittedName>
</protein>
<evidence type="ECO:0000313" key="2">
    <source>
        <dbReference type="EMBL" id="OIJ93257.1"/>
    </source>
</evidence>
<reference evidence="2 3" key="1">
    <citation type="submission" date="2016-10" db="EMBL/GenBank/DDBJ databases">
        <title>Genome sequence of Streptomyces sp. MUSC 93.</title>
        <authorList>
            <person name="Lee L.-H."/>
            <person name="Ser H.-L."/>
            <person name="Law J.W.-F."/>
        </authorList>
    </citation>
    <scope>NUCLEOTIDE SEQUENCE [LARGE SCALE GENOMIC DNA]</scope>
    <source>
        <strain evidence="2 3">MUSC 93</strain>
    </source>
</reference>
<dbReference type="Proteomes" id="UP000179935">
    <property type="component" value="Unassembled WGS sequence"/>
</dbReference>
<dbReference type="RefSeq" id="WP_071366255.1">
    <property type="nucleotide sequence ID" value="NZ_MLYP01000032.1"/>
</dbReference>
<accession>A0A1S2PHS4</accession>
<organism evidence="2 3">
    <name type="scientific">Streptomyces colonosanans</name>
    <dbReference type="NCBI Taxonomy" id="1428652"/>
    <lineage>
        <taxon>Bacteria</taxon>
        <taxon>Bacillati</taxon>
        <taxon>Actinomycetota</taxon>
        <taxon>Actinomycetes</taxon>
        <taxon>Kitasatosporales</taxon>
        <taxon>Streptomycetaceae</taxon>
        <taxon>Streptomyces</taxon>
    </lineage>
</organism>
<name>A0A1S2PHS4_9ACTN</name>
<evidence type="ECO:0000256" key="1">
    <source>
        <dbReference type="SAM" id="MobiDB-lite"/>
    </source>
</evidence>
<gene>
    <name evidence="2" type="ORF">BIV24_12075</name>
</gene>
<comment type="caution">
    <text evidence="2">The sequence shown here is derived from an EMBL/GenBank/DDBJ whole genome shotgun (WGS) entry which is preliminary data.</text>
</comment>
<dbReference type="EMBL" id="MLYP01000032">
    <property type="protein sequence ID" value="OIJ93257.1"/>
    <property type="molecule type" value="Genomic_DNA"/>
</dbReference>
<proteinExistence type="predicted"/>
<sequence length="62" mass="6519">MTTVVSALQASDRGQTRPRPHPGLGGQDVLALSTDQHASRSYRPGRGEKICVVLYGANTAAV</sequence>
<evidence type="ECO:0000313" key="3">
    <source>
        <dbReference type="Proteomes" id="UP000179935"/>
    </source>
</evidence>
<feature type="region of interest" description="Disordered" evidence="1">
    <location>
        <begin position="1"/>
        <end position="29"/>
    </location>
</feature>
<dbReference type="AlphaFoldDB" id="A0A1S2PHS4"/>
<feature type="compositionally biased region" description="Polar residues" evidence="1">
    <location>
        <begin position="1"/>
        <end position="13"/>
    </location>
</feature>